<feature type="transmembrane region" description="Helical" evidence="7">
    <location>
        <begin position="133"/>
        <end position="153"/>
    </location>
</feature>
<dbReference type="STRING" id="709986.Deima_0200"/>
<keyword evidence="6 7" id="KW-0472">Membrane</keyword>
<keyword evidence="2 7" id="KW-0813">Transport</keyword>
<sequence length="226" mass="23578">MDLAVLPLVFALGLRHGLDADHLAVIDGFARLRPSPWNGVLFALGHGGVVTLLAVGVHQLIGHLDLSRLSPYLFLGLAAVNLWRLLKPGPHTHATTARWVTLGPFTLGVLLAIGFETVTQLSALALAQHTTPLWLGLAFTLGMMFTDGVNGLLASRLQSTHGPRAHRASRLMGWLVVLVSASFGAADLAGLDVGAVATPLGAAAFAALIGLRIWSARDPHAGAAPA</sequence>
<feature type="transmembrane region" description="Helical" evidence="7">
    <location>
        <begin position="69"/>
        <end position="86"/>
    </location>
</feature>
<accession>E8U427</accession>
<comment type="similarity">
    <text evidence="7">Belongs to the NiCoT transporter (TC 2.A.52) family.</text>
</comment>
<dbReference type="KEGG" id="dmr:Deima_0200"/>
<dbReference type="EMBL" id="CP002454">
    <property type="protein sequence ID" value="ADV65864.1"/>
    <property type="molecule type" value="Genomic_DNA"/>
</dbReference>
<dbReference type="Pfam" id="PF03824">
    <property type="entry name" value="NicO"/>
    <property type="match status" value="1"/>
</dbReference>
<reference evidence="9" key="2">
    <citation type="submission" date="2011-01" db="EMBL/GenBank/DDBJ databases">
        <title>The complete genome of Deinococcus maricopensis DSM 21211.</title>
        <authorList>
            <consortium name="US DOE Joint Genome Institute (JGI-PGF)"/>
            <person name="Lucas S."/>
            <person name="Copeland A."/>
            <person name="Lapidus A."/>
            <person name="Goodwin L."/>
            <person name="Pitluck S."/>
            <person name="Kyrpides N."/>
            <person name="Mavromatis K."/>
            <person name="Pagani I."/>
            <person name="Ivanova N."/>
            <person name="Ovchinnikova G."/>
            <person name="Zeytun A."/>
            <person name="Detter J.C."/>
            <person name="Han C."/>
            <person name="Land M."/>
            <person name="Hauser L."/>
            <person name="Markowitz V."/>
            <person name="Cheng J.-F."/>
            <person name="Hugenholtz P."/>
            <person name="Woyke T."/>
            <person name="Wu D."/>
            <person name="Pukall R."/>
            <person name="Gehrich-Schroeter G."/>
            <person name="Brambilla E."/>
            <person name="Klenk H.-P."/>
            <person name="Eisen J.A."/>
        </authorList>
    </citation>
    <scope>NUCLEOTIDE SEQUENCE [LARGE SCALE GENOMIC DNA]</scope>
    <source>
        <strain evidence="9">DSM 21211 / LMG 22137 / NRRL B-23946 / LB-34</strain>
    </source>
</reference>
<evidence type="ECO:0000256" key="4">
    <source>
        <dbReference type="ARBA" id="ARBA00022692"/>
    </source>
</evidence>
<protein>
    <recommendedName>
        <fullName evidence="7">Nickel/cobalt efflux system</fullName>
    </recommendedName>
</protein>
<organism evidence="8 9">
    <name type="scientific">Deinococcus maricopensis (strain DSM 21211 / LMG 22137 / NRRL B-23946 / LB-34)</name>
    <dbReference type="NCBI Taxonomy" id="709986"/>
    <lineage>
        <taxon>Bacteria</taxon>
        <taxon>Thermotogati</taxon>
        <taxon>Deinococcota</taxon>
        <taxon>Deinococci</taxon>
        <taxon>Deinococcales</taxon>
        <taxon>Deinococcaceae</taxon>
        <taxon>Deinococcus</taxon>
    </lineage>
</organism>
<keyword evidence="3" id="KW-0533">Nickel</keyword>
<dbReference type="GO" id="GO:0012505">
    <property type="term" value="C:endomembrane system"/>
    <property type="evidence" value="ECO:0007669"/>
    <property type="project" value="UniProtKB-SubCell"/>
</dbReference>
<evidence type="ECO:0000256" key="5">
    <source>
        <dbReference type="ARBA" id="ARBA00022989"/>
    </source>
</evidence>
<evidence type="ECO:0000256" key="2">
    <source>
        <dbReference type="ARBA" id="ARBA00022448"/>
    </source>
</evidence>
<dbReference type="RefSeq" id="WP_013555369.1">
    <property type="nucleotide sequence ID" value="NC_014958.1"/>
</dbReference>
<evidence type="ECO:0000256" key="6">
    <source>
        <dbReference type="ARBA" id="ARBA00023136"/>
    </source>
</evidence>
<dbReference type="AlphaFoldDB" id="E8U427"/>
<gene>
    <name evidence="8" type="ordered locus">Deima_0200</name>
</gene>
<dbReference type="HOGENOM" id="CLU_090283_0_0_0"/>
<dbReference type="OrthoDB" id="9776706at2"/>
<evidence type="ECO:0000256" key="3">
    <source>
        <dbReference type="ARBA" id="ARBA00022596"/>
    </source>
</evidence>
<comment type="subcellular location">
    <subcellularLocation>
        <location evidence="7">Cell membrane</location>
        <topology evidence="7">Multi-pass membrane protein</topology>
    </subcellularLocation>
    <subcellularLocation>
        <location evidence="1">Endomembrane system</location>
        <topology evidence="1">Multi-pass membrane protein</topology>
    </subcellularLocation>
</comment>
<keyword evidence="5 7" id="KW-1133">Transmembrane helix</keyword>
<dbReference type="Proteomes" id="UP000008635">
    <property type="component" value="Chromosome"/>
</dbReference>
<proteinExistence type="inferred from homology"/>
<feature type="transmembrane region" description="Helical" evidence="7">
    <location>
        <begin position="173"/>
        <end position="190"/>
    </location>
</feature>
<name>E8U427_DEIML</name>
<keyword evidence="4 7" id="KW-0812">Transmembrane</keyword>
<evidence type="ECO:0000256" key="1">
    <source>
        <dbReference type="ARBA" id="ARBA00004127"/>
    </source>
</evidence>
<dbReference type="eggNOG" id="COG3376">
    <property type="taxonomic scope" value="Bacteria"/>
</dbReference>
<evidence type="ECO:0000313" key="8">
    <source>
        <dbReference type="EMBL" id="ADV65864.1"/>
    </source>
</evidence>
<reference evidence="8 9" key="1">
    <citation type="journal article" date="2011" name="Stand. Genomic Sci.">
        <title>Complete genome sequence of Deinococcus maricopensis type strain (LB-34).</title>
        <authorList>
            <person name="Pukall R."/>
            <person name="Zeytun A."/>
            <person name="Lucas S."/>
            <person name="Lapidus A."/>
            <person name="Hammon N."/>
            <person name="Deshpande S."/>
            <person name="Nolan M."/>
            <person name="Cheng J.F."/>
            <person name="Pitluck S."/>
            <person name="Liolios K."/>
            <person name="Pagani I."/>
            <person name="Mikhailova N."/>
            <person name="Ivanova N."/>
            <person name="Mavromatis K."/>
            <person name="Pati A."/>
            <person name="Tapia R."/>
            <person name="Han C."/>
            <person name="Goodwin L."/>
            <person name="Chen A."/>
            <person name="Palaniappan K."/>
            <person name="Land M."/>
            <person name="Hauser L."/>
            <person name="Chang Y.J."/>
            <person name="Jeffries C.D."/>
            <person name="Brambilla E.M."/>
            <person name="Rohde M."/>
            <person name="Goker M."/>
            <person name="Detter J.C."/>
            <person name="Woyke T."/>
            <person name="Bristow J."/>
            <person name="Eisen J.A."/>
            <person name="Markowitz V."/>
            <person name="Hugenholtz P."/>
            <person name="Kyrpides N.C."/>
            <person name="Klenk H.P."/>
        </authorList>
    </citation>
    <scope>NUCLEOTIDE SEQUENCE [LARGE SCALE GENOMIC DNA]</scope>
    <source>
        <strain evidence="9">DSM 21211 / LMG 22137 / NRRL B-23946 / LB-34</strain>
    </source>
</reference>
<feature type="transmembrane region" description="Helical" evidence="7">
    <location>
        <begin position="196"/>
        <end position="214"/>
    </location>
</feature>
<evidence type="ECO:0000256" key="7">
    <source>
        <dbReference type="RuleBase" id="RU362101"/>
    </source>
</evidence>
<dbReference type="InterPro" id="IPR011541">
    <property type="entry name" value="Ni/Co_transpt_high_affinity"/>
</dbReference>
<evidence type="ECO:0000313" key="9">
    <source>
        <dbReference type="Proteomes" id="UP000008635"/>
    </source>
</evidence>
<dbReference type="GO" id="GO:0005886">
    <property type="term" value="C:plasma membrane"/>
    <property type="evidence" value="ECO:0007669"/>
    <property type="project" value="UniProtKB-SubCell"/>
</dbReference>
<keyword evidence="9" id="KW-1185">Reference proteome</keyword>
<dbReference type="GO" id="GO:0015099">
    <property type="term" value="F:nickel cation transmembrane transporter activity"/>
    <property type="evidence" value="ECO:0007669"/>
    <property type="project" value="UniProtKB-UniRule"/>
</dbReference>
<feature type="transmembrane region" description="Helical" evidence="7">
    <location>
        <begin position="36"/>
        <end position="57"/>
    </location>
</feature>